<keyword evidence="4" id="KW-0378">Hydrolase</keyword>
<comment type="caution">
    <text evidence="6">The sequence shown here is derived from an EMBL/GenBank/DDBJ whole genome shotgun (WGS) entry which is preliminary data.</text>
</comment>
<dbReference type="InterPro" id="IPR044757">
    <property type="entry name" value="ILR1-like_Hyd"/>
</dbReference>
<reference evidence="6 7" key="1">
    <citation type="submission" date="2020-08" db="EMBL/GenBank/DDBJ databases">
        <title>Plant Genome Project.</title>
        <authorList>
            <person name="Zhang R.-G."/>
        </authorList>
    </citation>
    <scope>NUCLEOTIDE SEQUENCE [LARGE SCALE GENOMIC DNA]</scope>
    <source>
        <tissue evidence="6">Rhizome</tissue>
    </source>
</reference>
<dbReference type="Gene3D" id="3.40.630.10">
    <property type="entry name" value="Zn peptidases"/>
    <property type="match status" value="1"/>
</dbReference>
<evidence type="ECO:0000256" key="2">
    <source>
        <dbReference type="ARBA" id="ARBA00006153"/>
    </source>
</evidence>
<dbReference type="InterPro" id="IPR011650">
    <property type="entry name" value="Peptidase_M20_dimer"/>
</dbReference>
<keyword evidence="7" id="KW-1185">Reference proteome</keyword>
<evidence type="ECO:0000256" key="1">
    <source>
        <dbReference type="ARBA" id="ARBA00003007"/>
    </source>
</evidence>
<comment type="function">
    <text evidence="1">Hydrolyzes certain amino acid conjugates of the plant growth regulator indole-3-acetic acid (IAA).</text>
</comment>
<dbReference type="CDD" id="cd08017">
    <property type="entry name" value="M20_IAA_Hyd"/>
    <property type="match status" value="1"/>
</dbReference>
<dbReference type="EMBL" id="JACMSC010000012">
    <property type="protein sequence ID" value="KAG6496971.1"/>
    <property type="molecule type" value="Genomic_DNA"/>
</dbReference>
<dbReference type="InterPro" id="IPR002933">
    <property type="entry name" value="Peptidase_M20"/>
</dbReference>
<dbReference type="PANTHER" id="PTHR11014:SF63">
    <property type="entry name" value="METALLOPEPTIDASE, PUTATIVE (AFU_ORTHOLOGUE AFUA_6G09600)-RELATED"/>
    <property type="match status" value="1"/>
</dbReference>
<dbReference type="NCBIfam" id="TIGR01891">
    <property type="entry name" value="amidohydrolases"/>
    <property type="match status" value="1"/>
</dbReference>
<comment type="similarity">
    <text evidence="2">Belongs to the peptidase M20 family.</text>
</comment>
<name>A0A8J5FZA9_ZINOF</name>
<evidence type="ECO:0000313" key="7">
    <source>
        <dbReference type="Proteomes" id="UP000734854"/>
    </source>
</evidence>
<gene>
    <name evidence="6" type="ORF">ZIOFF_044854</name>
</gene>
<dbReference type="InterPro" id="IPR017439">
    <property type="entry name" value="Amidohydrolase"/>
</dbReference>
<keyword evidence="3" id="KW-0732">Signal</keyword>
<dbReference type="PANTHER" id="PTHR11014">
    <property type="entry name" value="PEPTIDASE M20 FAMILY MEMBER"/>
    <property type="match status" value="1"/>
</dbReference>
<proteinExistence type="inferred from homology"/>
<evidence type="ECO:0000256" key="3">
    <source>
        <dbReference type="ARBA" id="ARBA00022729"/>
    </source>
</evidence>
<evidence type="ECO:0000256" key="4">
    <source>
        <dbReference type="ARBA" id="ARBA00022801"/>
    </source>
</evidence>
<dbReference type="FunFam" id="3.30.70.360:FF:000001">
    <property type="entry name" value="N-acetyldiaminopimelate deacetylase"/>
    <property type="match status" value="1"/>
</dbReference>
<dbReference type="GO" id="GO:0005783">
    <property type="term" value="C:endoplasmic reticulum"/>
    <property type="evidence" value="ECO:0007669"/>
    <property type="project" value="TreeGrafter"/>
</dbReference>
<accession>A0A8J5FZA9</accession>
<sequence>MGSLSHERKYDNFAPPSSPCALKYIEHHVSKLDTLAGVAIKYGVELSLAWIERHQGVMVWSRNQASLDSSDEEDVVAPEPSLGDGPSTFDSMASSSSSLLGPSVHLLLLLLLLSSGLGGFLISGLELLESARSPEFFDWLTTLRRRIHQHPELAFEEFQTSELIRSELDALGIRYTWPVAKTGVVASVGSGAGPVFALRADMDALPLQELVNWEYKSKESGKMHACGHDAHVTMLLGAAKLLQNTKSELKGTVKLVFQPGEEGHAGAYHMLQEGKLDDIEAIFALHINPALATGRIASRAGPILAASGRFEAIIKGKGGHAAAPHAAIDPLIPASFAILSLQQLVSRETDPLDSRVVSVGFIKAGDAYNVIPETVAFGGTFRSTTTEGLIELSTRIKETIERQAAVHRCTALVDFLEQKLIPYPATVNDEGIYAHAKTVGEKLVGYANVLESPFVMGAEDFSFFSQRMPSAMFWLGVGNESLGPPQPLHSPYLFLDEQALPLGAALHAAVALSYLEQHSAKL</sequence>
<dbReference type="Proteomes" id="UP000734854">
    <property type="component" value="Unassembled WGS sequence"/>
</dbReference>
<dbReference type="SUPFAM" id="SSF53187">
    <property type="entry name" value="Zn-dependent exopeptidases"/>
    <property type="match status" value="1"/>
</dbReference>
<dbReference type="SUPFAM" id="SSF55031">
    <property type="entry name" value="Bacterial exopeptidase dimerisation domain"/>
    <property type="match status" value="1"/>
</dbReference>
<feature type="domain" description="Peptidase M20 dimerisation" evidence="5">
    <location>
        <begin position="309"/>
        <end position="405"/>
    </location>
</feature>
<dbReference type="Gene3D" id="3.30.70.360">
    <property type="match status" value="1"/>
</dbReference>
<dbReference type="AlphaFoldDB" id="A0A8J5FZA9"/>
<protein>
    <recommendedName>
        <fullName evidence="5">Peptidase M20 dimerisation domain-containing protein</fullName>
    </recommendedName>
</protein>
<organism evidence="6 7">
    <name type="scientific">Zingiber officinale</name>
    <name type="common">Ginger</name>
    <name type="synonym">Amomum zingiber</name>
    <dbReference type="NCBI Taxonomy" id="94328"/>
    <lineage>
        <taxon>Eukaryota</taxon>
        <taxon>Viridiplantae</taxon>
        <taxon>Streptophyta</taxon>
        <taxon>Embryophyta</taxon>
        <taxon>Tracheophyta</taxon>
        <taxon>Spermatophyta</taxon>
        <taxon>Magnoliopsida</taxon>
        <taxon>Liliopsida</taxon>
        <taxon>Zingiberales</taxon>
        <taxon>Zingiberaceae</taxon>
        <taxon>Zingiber</taxon>
    </lineage>
</organism>
<dbReference type="GO" id="GO:0010179">
    <property type="term" value="F:IAA-Ala conjugate hydrolase activity"/>
    <property type="evidence" value="ECO:0007669"/>
    <property type="project" value="TreeGrafter"/>
</dbReference>
<evidence type="ECO:0000259" key="5">
    <source>
        <dbReference type="Pfam" id="PF07687"/>
    </source>
</evidence>
<dbReference type="GO" id="GO:0009850">
    <property type="term" value="P:auxin metabolic process"/>
    <property type="evidence" value="ECO:0007669"/>
    <property type="project" value="InterPro"/>
</dbReference>
<dbReference type="Pfam" id="PF07687">
    <property type="entry name" value="M20_dimer"/>
    <property type="match status" value="1"/>
</dbReference>
<dbReference type="InterPro" id="IPR036264">
    <property type="entry name" value="Bact_exopeptidase_dim_dom"/>
</dbReference>
<evidence type="ECO:0000313" key="6">
    <source>
        <dbReference type="EMBL" id="KAG6496971.1"/>
    </source>
</evidence>
<dbReference type="Pfam" id="PF01546">
    <property type="entry name" value="Peptidase_M20"/>
    <property type="match status" value="1"/>
</dbReference>